<gene>
    <name evidence="6" type="ORF">HHK36_000202</name>
</gene>
<evidence type="ECO:0000313" key="6">
    <source>
        <dbReference type="EMBL" id="KAF8412242.1"/>
    </source>
</evidence>
<evidence type="ECO:0000256" key="1">
    <source>
        <dbReference type="ARBA" id="ARBA00004123"/>
    </source>
</evidence>
<proteinExistence type="predicted"/>
<dbReference type="Pfam" id="PF22754">
    <property type="entry name" value="bHLH-TF_ACT-like_plant"/>
    <property type="match status" value="1"/>
</dbReference>
<dbReference type="OMA" id="MSCLWSE"/>
<evidence type="ECO:0000259" key="5">
    <source>
        <dbReference type="PROSITE" id="PS50888"/>
    </source>
</evidence>
<sequence>MTLEKLNPAAECEPQLKSAPQAFLFSLPTYTPKEEDGFDQDGVKELHEDLIMGSSSNGFDPNQETEDSFTLEGINGGDSKFQSRKFMDDEFSNCLHGSMNSSDCILQTFVNSEKAISSPKGRKLSNLHLQDLQECKHTKLSPLDIETKDLHYTKTLSSIFKNSHRLIIAPCFYNGNHKTSFISWKKGGLVGSQKPQIGKPQRILKKILFEVSWMHGGFSLKFREENGKNNRQWSPKWDNIGMNHVLLERIRRENLNENFLVLRSLAPSISKEDRESILSNTIAYLKELGTRVEELESCMELSKFEAREKRNPDIVEQISGNYGNKKITNGKKIKKRKACDIDKMSPELNLVTVSLVEKEVLIEIRCSWRECLLLDIMDTISILHLDAHSVQSSTINGILNLTIKSKFRGAAVASAGKIEQALQRVASQ</sequence>
<evidence type="ECO:0000256" key="3">
    <source>
        <dbReference type="ARBA" id="ARBA00023163"/>
    </source>
</evidence>
<dbReference type="PANTHER" id="PTHR46266:SF3">
    <property type="entry name" value="TRANSCRIPTION FACTOR EGL1"/>
    <property type="match status" value="1"/>
</dbReference>
<keyword evidence="7" id="KW-1185">Reference proteome</keyword>
<evidence type="ECO:0000313" key="7">
    <source>
        <dbReference type="Proteomes" id="UP000655225"/>
    </source>
</evidence>
<keyword evidence="3" id="KW-0804">Transcription</keyword>
<accession>A0A834ZTQ1</accession>
<evidence type="ECO:0000256" key="4">
    <source>
        <dbReference type="ARBA" id="ARBA00023242"/>
    </source>
</evidence>
<evidence type="ECO:0000256" key="2">
    <source>
        <dbReference type="ARBA" id="ARBA00023015"/>
    </source>
</evidence>
<dbReference type="Gene3D" id="4.10.280.10">
    <property type="entry name" value="Helix-loop-helix DNA-binding domain"/>
    <property type="match status" value="1"/>
</dbReference>
<dbReference type="GO" id="GO:0005634">
    <property type="term" value="C:nucleus"/>
    <property type="evidence" value="ECO:0007669"/>
    <property type="project" value="UniProtKB-SubCell"/>
</dbReference>
<dbReference type="AlphaFoldDB" id="A0A834ZTQ1"/>
<feature type="domain" description="BHLH" evidence="5">
    <location>
        <begin position="239"/>
        <end position="288"/>
    </location>
</feature>
<dbReference type="InterPro" id="IPR036638">
    <property type="entry name" value="HLH_DNA-bd_sf"/>
</dbReference>
<dbReference type="InterPro" id="IPR054502">
    <property type="entry name" value="bHLH-TF_ACT-like_plant"/>
</dbReference>
<dbReference type="OrthoDB" id="690068at2759"/>
<name>A0A834ZTQ1_TETSI</name>
<dbReference type="SMART" id="SM00353">
    <property type="entry name" value="HLH"/>
    <property type="match status" value="1"/>
</dbReference>
<dbReference type="Pfam" id="PF00010">
    <property type="entry name" value="HLH"/>
    <property type="match status" value="1"/>
</dbReference>
<dbReference type="PROSITE" id="PS50888">
    <property type="entry name" value="BHLH"/>
    <property type="match status" value="1"/>
</dbReference>
<dbReference type="SUPFAM" id="SSF47459">
    <property type="entry name" value="HLH, helix-loop-helix DNA-binding domain"/>
    <property type="match status" value="1"/>
</dbReference>
<dbReference type="Proteomes" id="UP000655225">
    <property type="component" value="Unassembled WGS sequence"/>
</dbReference>
<reference evidence="6 7" key="1">
    <citation type="submission" date="2020-04" db="EMBL/GenBank/DDBJ databases">
        <title>Plant Genome Project.</title>
        <authorList>
            <person name="Zhang R.-G."/>
        </authorList>
    </citation>
    <scope>NUCLEOTIDE SEQUENCE [LARGE SCALE GENOMIC DNA]</scope>
    <source>
        <strain evidence="6">YNK0</strain>
        <tissue evidence="6">Leaf</tissue>
    </source>
</reference>
<comment type="subcellular location">
    <subcellularLocation>
        <location evidence="1">Nucleus</location>
    </subcellularLocation>
</comment>
<dbReference type="EMBL" id="JABCRI010000001">
    <property type="protein sequence ID" value="KAF8412242.1"/>
    <property type="molecule type" value="Genomic_DNA"/>
</dbReference>
<keyword evidence="4" id="KW-0539">Nucleus</keyword>
<keyword evidence="2" id="KW-0805">Transcription regulation</keyword>
<protein>
    <recommendedName>
        <fullName evidence="5">BHLH domain-containing protein</fullName>
    </recommendedName>
</protein>
<dbReference type="PANTHER" id="PTHR46266">
    <property type="entry name" value="TRANSCRIPTION FACTOR TT8"/>
    <property type="match status" value="1"/>
</dbReference>
<comment type="caution">
    <text evidence="6">The sequence shown here is derived from an EMBL/GenBank/DDBJ whole genome shotgun (WGS) entry which is preliminary data.</text>
</comment>
<dbReference type="InterPro" id="IPR011598">
    <property type="entry name" value="bHLH_dom"/>
</dbReference>
<organism evidence="6 7">
    <name type="scientific">Tetracentron sinense</name>
    <name type="common">Spur-leaf</name>
    <dbReference type="NCBI Taxonomy" id="13715"/>
    <lineage>
        <taxon>Eukaryota</taxon>
        <taxon>Viridiplantae</taxon>
        <taxon>Streptophyta</taxon>
        <taxon>Embryophyta</taxon>
        <taxon>Tracheophyta</taxon>
        <taxon>Spermatophyta</taxon>
        <taxon>Magnoliopsida</taxon>
        <taxon>Trochodendrales</taxon>
        <taxon>Trochodendraceae</taxon>
        <taxon>Tetracentron</taxon>
    </lineage>
</organism>
<dbReference type="GO" id="GO:0046983">
    <property type="term" value="F:protein dimerization activity"/>
    <property type="evidence" value="ECO:0007669"/>
    <property type="project" value="InterPro"/>
</dbReference>